<reference evidence="1" key="1">
    <citation type="submission" date="2020-04" db="EMBL/GenBank/DDBJ databases">
        <authorList>
            <person name="Zhang T."/>
        </authorList>
    </citation>
    <scope>NUCLEOTIDE SEQUENCE</scope>
    <source>
        <strain evidence="1">HKST-UBA80</strain>
    </source>
</reference>
<sequence length="218" mass="25581">MTTTPVTNSINTVFSANSDIENETLIDAKRFMNEHYGNKYSHIPPHISYTIMPLPEYNFERAKDDLIAYVIKQKPYLLKLSDLKFDNRDNLFYIEVSGKDMQRLHEDITILLNKHREGFIREKDLERISKGYFNDNELEYLRQYGYSRVFECFRPHISIGNFTVENVDVPELTKILKEKLTGVLNKSLVLNNIRALFHTDAGSQQEAEVFWESNYLLS</sequence>
<dbReference type="Gene3D" id="3.90.1140.10">
    <property type="entry name" value="Cyclic phosphodiesterase"/>
    <property type="match status" value="1"/>
</dbReference>
<name>A0A955E001_UNCKA</name>
<proteinExistence type="predicted"/>
<evidence type="ECO:0000313" key="1">
    <source>
        <dbReference type="EMBL" id="MCA9302084.1"/>
    </source>
</evidence>
<reference evidence="1" key="2">
    <citation type="journal article" date="2021" name="Microbiome">
        <title>Successional dynamics and alternative stable states in a saline activated sludge microbial community over 9 years.</title>
        <authorList>
            <person name="Wang Y."/>
            <person name="Ye J."/>
            <person name="Ju F."/>
            <person name="Liu L."/>
            <person name="Boyd J.A."/>
            <person name="Deng Y."/>
            <person name="Parks D.H."/>
            <person name="Jiang X."/>
            <person name="Yin X."/>
            <person name="Woodcroft B.J."/>
            <person name="Tyson G.W."/>
            <person name="Hugenholtz P."/>
            <person name="Polz M.F."/>
            <person name="Zhang T."/>
        </authorList>
    </citation>
    <scope>NUCLEOTIDE SEQUENCE</scope>
    <source>
        <strain evidence="1">HKST-UBA80</strain>
    </source>
</reference>
<accession>A0A955E001</accession>
<evidence type="ECO:0000313" key="2">
    <source>
        <dbReference type="Proteomes" id="UP000714817"/>
    </source>
</evidence>
<dbReference type="Pfam" id="PF06299">
    <property type="entry name" value="DUF1045"/>
    <property type="match status" value="1"/>
</dbReference>
<protein>
    <submittedName>
        <fullName evidence="1">DUF1045 domain-containing protein</fullName>
    </submittedName>
</protein>
<dbReference type="InterPro" id="IPR009389">
    <property type="entry name" value="DUF1045"/>
</dbReference>
<gene>
    <name evidence="1" type="ORF">KDA10_01790</name>
</gene>
<dbReference type="Proteomes" id="UP000714817">
    <property type="component" value="Unassembled WGS sequence"/>
</dbReference>
<dbReference type="AlphaFoldDB" id="A0A955E001"/>
<comment type="caution">
    <text evidence="1">The sequence shown here is derived from an EMBL/GenBank/DDBJ whole genome shotgun (WGS) entry which is preliminary data.</text>
</comment>
<dbReference type="EMBL" id="JAGQNY010000006">
    <property type="protein sequence ID" value="MCA9302084.1"/>
    <property type="molecule type" value="Genomic_DNA"/>
</dbReference>
<organism evidence="1 2">
    <name type="scientific">candidate division WWE3 bacterium</name>
    <dbReference type="NCBI Taxonomy" id="2053526"/>
    <lineage>
        <taxon>Bacteria</taxon>
        <taxon>Katanobacteria</taxon>
    </lineage>
</organism>